<keyword evidence="6 7" id="KW-0472">Membrane</keyword>
<dbReference type="InterPro" id="IPR020846">
    <property type="entry name" value="MFS_dom"/>
</dbReference>
<feature type="transmembrane region" description="Helical" evidence="7">
    <location>
        <begin position="70"/>
        <end position="87"/>
    </location>
</feature>
<dbReference type="OrthoDB" id="1674541at2"/>
<evidence type="ECO:0000313" key="10">
    <source>
        <dbReference type="Proteomes" id="UP000215509"/>
    </source>
</evidence>
<feature type="transmembrane region" description="Helical" evidence="7">
    <location>
        <begin position="302"/>
        <end position="327"/>
    </location>
</feature>
<dbReference type="PROSITE" id="PS50850">
    <property type="entry name" value="MFS"/>
    <property type="match status" value="1"/>
</dbReference>
<feature type="transmembrane region" description="Helical" evidence="7">
    <location>
        <begin position="278"/>
        <end position="296"/>
    </location>
</feature>
<comment type="subcellular location">
    <subcellularLocation>
        <location evidence="1">Cell membrane</location>
        <topology evidence="1">Multi-pass membrane protein</topology>
    </subcellularLocation>
</comment>
<evidence type="ECO:0000259" key="8">
    <source>
        <dbReference type="PROSITE" id="PS50850"/>
    </source>
</evidence>
<comment type="similarity">
    <text evidence="2">Belongs to the major facilitator superfamily.</text>
</comment>
<evidence type="ECO:0000256" key="7">
    <source>
        <dbReference type="SAM" id="Phobius"/>
    </source>
</evidence>
<evidence type="ECO:0000313" key="9">
    <source>
        <dbReference type="EMBL" id="OXM84259.1"/>
    </source>
</evidence>
<comment type="caution">
    <text evidence="9">The sequence shown here is derived from an EMBL/GenBank/DDBJ whole genome shotgun (WGS) entry which is preliminary data.</text>
</comment>
<proteinExistence type="inferred from homology"/>
<feature type="transmembrane region" description="Helical" evidence="7">
    <location>
        <begin position="93"/>
        <end position="121"/>
    </location>
</feature>
<dbReference type="PANTHER" id="PTHR23514:SF3">
    <property type="entry name" value="BYPASS OF STOP CODON PROTEIN 6"/>
    <property type="match status" value="1"/>
</dbReference>
<dbReference type="Proteomes" id="UP000215509">
    <property type="component" value="Unassembled WGS sequence"/>
</dbReference>
<evidence type="ECO:0000256" key="4">
    <source>
        <dbReference type="ARBA" id="ARBA00022692"/>
    </source>
</evidence>
<dbReference type="PANTHER" id="PTHR23514">
    <property type="entry name" value="BYPASS OF STOP CODON PROTEIN 6"/>
    <property type="match status" value="1"/>
</dbReference>
<dbReference type="InterPro" id="IPR036259">
    <property type="entry name" value="MFS_trans_sf"/>
</dbReference>
<accession>A0A229UMZ1</accession>
<dbReference type="GO" id="GO:0022857">
    <property type="term" value="F:transmembrane transporter activity"/>
    <property type="evidence" value="ECO:0007669"/>
    <property type="project" value="InterPro"/>
</dbReference>
<dbReference type="InterPro" id="IPR051788">
    <property type="entry name" value="MFS_Transporter"/>
</dbReference>
<keyword evidence="3" id="KW-0813">Transport</keyword>
<feature type="transmembrane region" description="Helical" evidence="7">
    <location>
        <begin position="207"/>
        <end position="225"/>
    </location>
</feature>
<keyword evidence="5 7" id="KW-1133">Transmembrane helix</keyword>
<feature type="transmembrane region" description="Helical" evidence="7">
    <location>
        <begin position="43"/>
        <end position="61"/>
    </location>
</feature>
<evidence type="ECO:0000256" key="3">
    <source>
        <dbReference type="ARBA" id="ARBA00022448"/>
    </source>
</evidence>
<name>A0A229UMZ1_9BACL</name>
<dbReference type="SUPFAM" id="SSF103473">
    <property type="entry name" value="MFS general substrate transporter"/>
    <property type="match status" value="1"/>
</dbReference>
<evidence type="ECO:0000256" key="5">
    <source>
        <dbReference type="ARBA" id="ARBA00022989"/>
    </source>
</evidence>
<protein>
    <submittedName>
        <fullName evidence="9">MFS transporter</fullName>
    </submittedName>
</protein>
<feature type="transmembrane region" description="Helical" evidence="7">
    <location>
        <begin position="339"/>
        <end position="358"/>
    </location>
</feature>
<evidence type="ECO:0000256" key="6">
    <source>
        <dbReference type="ARBA" id="ARBA00023136"/>
    </source>
</evidence>
<dbReference type="EMBL" id="NMQW01000033">
    <property type="protein sequence ID" value="OXM84259.1"/>
    <property type="molecule type" value="Genomic_DNA"/>
</dbReference>
<feature type="transmembrane region" description="Helical" evidence="7">
    <location>
        <begin position="157"/>
        <end position="177"/>
    </location>
</feature>
<reference evidence="9 10" key="1">
    <citation type="submission" date="2017-07" db="EMBL/GenBank/DDBJ databases">
        <title>Genome sequencing and assembly of Paenibacillus rigui.</title>
        <authorList>
            <person name="Mayilraj S."/>
        </authorList>
    </citation>
    <scope>NUCLEOTIDE SEQUENCE [LARGE SCALE GENOMIC DNA]</scope>
    <source>
        <strain evidence="9 10">JCM 16352</strain>
    </source>
</reference>
<feature type="transmembrane region" description="Helical" evidence="7">
    <location>
        <begin position="245"/>
        <end position="266"/>
    </location>
</feature>
<dbReference type="RefSeq" id="WP_094016831.1">
    <property type="nucleotide sequence ID" value="NZ_NMQW01000033.1"/>
</dbReference>
<feature type="transmembrane region" description="Helical" evidence="7">
    <location>
        <begin position="133"/>
        <end position="151"/>
    </location>
</feature>
<keyword evidence="10" id="KW-1185">Reference proteome</keyword>
<feature type="transmembrane region" description="Helical" evidence="7">
    <location>
        <begin position="364"/>
        <end position="384"/>
    </location>
</feature>
<keyword evidence="4 7" id="KW-0812">Transmembrane</keyword>
<feature type="domain" description="Major facilitator superfamily (MFS) profile" evidence="8">
    <location>
        <begin position="4"/>
        <end position="391"/>
    </location>
</feature>
<dbReference type="Pfam" id="PF07690">
    <property type="entry name" value="MFS_1"/>
    <property type="match status" value="1"/>
</dbReference>
<sequence length="399" mass="43394">MNRLVWIACCFYLLIGFTSVIAAALLPELLSHYGRNYADGGNLVFAQFFGFLLGVVTQPWWSKHFGRSRMLLLTLLFIFIGYLAIGFLPAWPVVLLCLGLVGFGSGMIESTVGALIIDSIVEKTAVAMSRLEVFFGVGALVMPMLISLLIVSGAWQMTFFAVCGFALILAYFWRSYYTGNRQLLDRHAPADGESTAASALPAGKGKLYASMLAACILVFVLYVGLEMSIVSFLPSILLESMQVDAALASLSVSFFWGTMVLGRLFCGILAERYGYTRYLLWCSLGTAVVLIGFALVTQVAGAFIMIMLLGLLMSGLFSIALVFSNTLFPGRTEQTTSKLIAASGIGGAGFSWLTGRFMEHNSVWFTQWFLVLVALLMLAFIVLLSRMKPIVKDSAAANG</sequence>
<evidence type="ECO:0000256" key="1">
    <source>
        <dbReference type="ARBA" id="ARBA00004651"/>
    </source>
</evidence>
<gene>
    <name evidence="9" type="ORF">CF651_20965</name>
</gene>
<dbReference type="InterPro" id="IPR011701">
    <property type="entry name" value="MFS"/>
</dbReference>
<organism evidence="9 10">
    <name type="scientific">Paenibacillus rigui</name>
    <dbReference type="NCBI Taxonomy" id="554312"/>
    <lineage>
        <taxon>Bacteria</taxon>
        <taxon>Bacillati</taxon>
        <taxon>Bacillota</taxon>
        <taxon>Bacilli</taxon>
        <taxon>Bacillales</taxon>
        <taxon>Paenibacillaceae</taxon>
        <taxon>Paenibacillus</taxon>
    </lineage>
</organism>
<evidence type="ECO:0000256" key="2">
    <source>
        <dbReference type="ARBA" id="ARBA00008335"/>
    </source>
</evidence>
<dbReference type="AlphaFoldDB" id="A0A229UMZ1"/>
<dbReference type="Gene3D" id="1.20.1250.20">
    <property type="entry name" value="MFS general substrate transporter like domains"/>
    <property type="match status" value="2"/>
</dbReference>
<dbReference type="GO" id="GO:0005886">
    <property type="term" value="C:plasma membrane"/>
    <property type="evidence" value="ECO:0007669"/>
    <property type="project" value="UniProtKB-SubCell"/>
</dbReference>